<dbReference type="Gene3D" id="3.80.10.10">
    <property type="entry name" value="Ribonuclease Inhibitor"/>
    <property type="match status" value="1"/>
</dbReference>
<evidence type="ECO:0000256" key="2">
    <source>
        <dbReference type="ARBA" id="ARBA00022737"/>
    </source>
</evidence>
<feature type="region of interest" description="Disordered" evidence="3">
    <location>
        <begin position="1"/>
        <end position="21"/>
    </location>
</feature>
<feature type="domain" description="Leucine-rich repeat-containing N-terminal plant-type" evidence="4">
    <location>
        <begin position="49"/>
        <end position="76"/>
    </location>
</feature>
<keyword evidence="2" id="KW-0677">Repeat</keyword>
<proteinExistence type="predicted"/>
<sequence length="137" mass="15156">MPKSSYEEHKRKGMGTNTLPQKVPSHVSLFESLPLATTKGHYLSSSQYKQSLNNPTQLAAWKPTTDCCDWNDVMCDLTTKRITTLQFGWGNISGQFPATVDDLLSSSTGTDPSCPKVSSIGQVKHNNNIQDNRPSWP</sequence>
<dbReference type="Proteomes" id="UP001187471">
    <property type="component" value="Unassembled WGS sequence"/>
</dbReference>
<dbReference type="AlphaFoldDB" id="A0AA88UAE5"/>
<dbReference type="EMBL" id="JAVXUO010002283">
    <property type="protein sequence ID" value="KAK2974716.1"/>
    <property type="molecule type" value="Genomic_DNA"/>
</dbReference>
<feature type="compositionally biased region" description="Basic and acidic residues" evidence="3">
    <location>
        <begin position="1"/>
        <end position="10"/>
    </location>
</feature>
<evidence type="ECO:0000256" key="3">
    <source>
        <dbReference type="SAM" id="MobiDB-lite"/>
    </source>
</evidence>
<dbReference type="InterPro" id="IPR032675">
    <property type="entry name" value="LRR_dom_sf"/>
</dbReference>
<evidence type="ECO:0000313" key="6">
    <source>
        <dbReference type="Proteomes" id="UP001187471"/>
    </source>
</evidence>
<keyword evidence="6" id="KW-1185">Reference proteome</keyword>
<comment type="caution">
    <text evidence="5">The sequence shown here is derived from an EMBL/GenBank/DDBJ whole genome shotgun (WGS) entry which is preliminary data.</text>
</comment>
<reference evidence="5" key="1">
    <citation type="submission" date="2022-12" db="EMBL/GenBank/DDBJ databases">
        <title>Draft genome assemblies for two species of Escallonia (Escalloniales).</title>
        <authorList>
            <person name="Chanderbali A."/>
            <person name="Dervinis C."/>
            <person name="Anghel I."/>
            <person name="Soltis D."/>
            <person name="Soltis P."/>
            <person name="Zapata F."/>
        </authorList>
    </citation>
    <scope>NUCLEOTIDE SEQUENCE</scope>
    <source>
        <strain evidence="5">UCBG92.1500</strain>
        <tissue evidence="5">Leaf</tissue>
    </source>
</reference>
<name>A0AA88UAE5_9ASTE</name>
<evidence type="ECO:0000256" key="1">
    <source>
        <dbReference type="ARBA" id="ARBA00022614"/>
    </source>
</evidence>
<protein>
    <recommendedName>
        <fullName evidence="4">Leucine-rich repeat-containing N-terminal plant-type domain-containing protein</fullName>
    </recommendedName>
</protein>
<organism evidence="5 6">
    <name type="scientific">Escallonia rubra</name>
    <dbReference type="NCBI Taxonomy" id="112253"/>
    <lineage>
        <taxon>Eukaryota</taxon>
        <taxon>Viridiplantae</taxon>
        <taxon>Streptophyta</taxon>
        <taxon>Embryophyta</taxon>
        <taxon>Tracheophyta</taxon>
        <taxon>Spermatophyta</taxon>
        <taxon>Magnoliopsida</taxon>
        <taxon>eudicotyledons</taxon>
        <taxon>Gunneridae</taxon>
        <taxon>Pentapetalae</taxon>
        <taxon>asterids</taxon>
        <taxon>campanulids</taxon>
        <taxon>Escalloniales</taxon>
        <taxon>Escalloniaceae</taxon>
        <taxon>Escallonia</taxon>
    </lineage>
</organism>
<keyword evidence="1" id="KW-0433">Leucine-rich repeat</keyword>
<dbReference type="InterPro" id="IPR013210">
    <property type="entry name" value="LRR_N_plant-typ"/>
</dbReference>
<evidence type="ECO:0000259" key="4">
    <source>
        <dbReference type="Pfam" id="PF08263"/>
    </source>
</evidence>
<accession>A0AA88UAE5</accession>
<dbReference type="Pfam" id="PF08263">
    <property type="entry name" value="LRRNT_2"/>
    <property type="match status" value="1"/>
</dbReference>
<gene>
    <name evidence="5" type="ORF">RJ640_007143</name>
</gene>
<evidence type="ECO:0000313" key="5">
    <source>
        <dbReference type="EMBL" id="KAK2974716.1"/>
    </source>
</evidence>